<dbReference type="EMBL" id="CAXAMM010006432">
    <property type="protein sequence ID" value="CAK9010997.1"/>
    <property type="molecule type" value="Genomic_DNA"/>
</dbReference>
<dbReference type="Proteomes" id="UP001642464">
    <property type="component" value="Unassembled WGS sequence"/>
</dbReference>
<keyword evidence="4" id="KW-1185">Reference proteome</keyword>
<evidence type="ECO:0000256" key="1">
    <source>
        <dbReference type="SAM" id="MobiDB-lite"/>
    </source>
</evidence>
<keyword evidence="2" id="KW-0732">Signal</keyword>
<feature type="chain" id="PRO_5045588158" evidence="2">
    <location>
        <begin position="29"/>
        <end position="164"/>
    </location>
</feature>
<evidence type="ECO:0000256" key="2">
    <source>
        <dbReference type="SAM" id="SignalP"/>
    </source>
</evidence>
<reference evidence="3 4" key="1">
    <citation type="submission" date="2024-02" db="EMBL/GenBank/DDBJ databases">
        <authorList>
            <person name="Chen Y."/>
            <person name="Shah S."/>
            <person name="Dougan E. K."/>
            <person name="Thang M."/>
            <person name="Chan C."/>
        </authorList>
    </citation>
    <scope>NUCLEOTIDE SEQUENCE [LARGE SCALE GENOMIC DNA]</scope>
</reference>
<feature type="compositionally biased region" description="Basic and acidic residues" evidence="1">
    <location>
        <begin position="111"/>
        <end position="124"/>
    </location>
</feature>
<feature type="compositionally biased region" description="Low complexity" evidence="1">
    <location>
        <begin position="151"/>
        <end position="164"/>
    </location>
</feature>
<evidence type="ECO:0000313" key="4">
    <source>
        <dbReference type="Proteomes" id="UP001642464"/>
    </source>
</evidence>
<organism evidence="3 4">
    <name type="scientific">Durusdinium trenchii</name>
    <dbReference type="NCBI Taxonomy" id="1381693"/>
    <lineage>
        <taxon>Eukaryota</taxon>
        <taxon>Sar</taxon>
        <taxon>Alveolata</taxon>
        <taxon>Dinophyceae</taxon>
        <taxon>Suessiales</taxon>
        <taxon>Symbiodiniaceae</taxon>
        <taxon>Durusdinium</taxon>
    </lineage>
</organism>
<comment type="caution">
    <text evidence="3">The sequence shown here is derived from an EMBL/GenBank/DDBJ whole genome shotgun (WGS) entry which is preliminary data.</text>
</comment>
<name>A0ABP0J9G2_9DINO</name>
<feature type="signal peptide" evidence="2">
    <location>
        <begin position="1"/>
        <end position="28"/>
    </location>
</feature>
<evidence type="ECO:0000313" key="3">
    <source>
        <dbReference type="EMBL" id="CAK9010997.1"/>
    </source>
</evidence>
<gene>
    <name evidence="3" type="ORF">SCF082_LOCUS10899</name>
</gene>
<sequence>MKGAVLCIPGFLFNLLVSQFCGVYSSLAADIKGYARLARGKIILDTLKDIQPKRWKGFIGALALDRRVDFEEGDLGLAGGIKTMEAALEHPVPKEQILRFGGRPDPSLPWPEKKGHEDESGVERTIQRTIQKSLQKMLGKKLGGDFDSTDKSSSYQSSSHISSE</sequence>
<protein>
    <submittedName>
        <fullName evidence="3">Retrovirus-related Pol polyprotein from transposon TNT 1-94</fullName>
    </submittedName>
</protein>
<accession>A0ABP0J9G2</accession>
<feature type="region of interest" description="Disordered" evidence="1">
    <location>
        <begin position="100"/>
        <end position="124"/>
    </location>
</feature>
<proteinExistence type="predicted"/>
<feature type="region of interest" description="Disordered" evidence="1">
    <location>
        <begin position="141"/>
        <end position="164"/>
    </location>
</feature>